<feature type="coiled-coil region" evidence="1">
    <location>
        <begin position="287"/>
        <end position="486"/>
    </location>
</feature>
<feature type="coiled-coil region" evidence="1">
    <location>
        <begin position="12"/>
        <end position="39"/>
    </location>
</feature>
<proteinExistence type="predicted"/>
<gene>
    <name evidence="3" type="ORF">ECRASSUSDP1_LOCUS17593</name>
</gene>
<dbReference type="Proteomes" id="UP001295684">
    <property type="component" value="Unassembled WGS sequence"/>
</dbReference>
<organism evidence="3 4">
    <name type="scientific">Euplotes crassus</name>
    <dbReference type="NCBI Taxonomy" id="5936"/>
    <lineage>
        <taxon>Eukaryota</taxon>
        <taxon>Sar</taxon>
        <taxon>Alveolata</taxon>
        <taxon>Ciliophora</taxon>
        <taxon>Intramacronucleata</taxon>
        <taxon>Spirotrichea</taxon>
        <taxon>Hypotrichia</taxon>
        <taxon>Euplotida</taxon>
        <taxon>Euplotidae</taxon>
        <taxon>Moneuplotes</taxon>
    </lineage>
</organism>
<protein>
    <submittedName>
        <fullName evidence="3">Uncharacterized protein</fullName>
    </submittedName>
</protein>
<keyword evidence="4" id="KW-1185">Reference proteome</keyword>
<dbReference type="AlphaFoldDB" id="A0AAD1XP82"/>
<feature type="compositionally biased region" description="Polar residues" evidence="2">
    <location>
        <begin position="53"/>
        <end position="66"/>
    </location>
</feature>
<comment type="caution">
    <text evidence="3">The sequence shown here is derived from an EMBL/GenBank/DDBJ whole genome shotgun (WGS) entry which is preliminary data.</text>
</comment>
<reference evidence="3" key="1">
    <citation type="submission" date="2023-07" db="EMBL/GenBank/DDBJ databases">
        <authorList>
            <consortium name="AG Swart"/>
            <person name="Singh M."/>
            <person name="Singh A."/>
            <person name="Seah K."/>
            <person name="Emmerich C."/>
        </authorList>
    </citation>
    <scope>NUCLEOTIDE SEQUENCE</scope>
    <source>
        <strain evidence="3">DP1</strain>
    </source>
</reference>
<sequence length="1108" mass="129623">MSIVDKEYLEYKDRANSNISKSKRKIDQLKEQLASMSLNSISQIADHQEPQHQRLNSRGQGLSSDQNPAIHDGRVSHSIFQESPVRQKEMGNTYDRQEMGTDEKMLRENFDFETQEQFITNEIREVTRDRLGSHSPDYSDKFEQQDNPPIDLLDEEQLVRTNTVPLETAERHFVQEEAKSFKNKISSTVQAKIANNSENPELTLLRTNLKDKIETWRSLKNRILGGLSTFQEKRAEYENIQNYFKNRVVEAGETEALLKNELNQVRERLSTIKVIKKRQKKMSARNKKKWLESLRKLTHDIENLKVKKKTVEESISKIRQEAEDLHTFEMKKFKEVLAETERALDKIEGERKRDEARLEELEASLSELRQEYSSMVDAKALKEKCIHETQQRIKMLEADIRNYEKANPLIVEKYQSKASLKQDLDNLNAKIKKMQVQVDSINQDRVYKQMRVDKENENIQKNEEEIEKLTSQIEVLKTEHEENIKRIEVYFNRKRRETGMDTPHVYVHDLVKRLDTITIGDEVRIKEGEVLSKIRASLLDNVKRTIGVLDEQIKEKSMDLLHVRETLKEQSRHHQEENEHSSKLQQTLIKKFKILVHEFRDLKIKKYKTELRLKHRSIAIDKFIYEQKSKIPELERTIYFNLKFLPTDQDIVDHIINEQHTKPGCVTQEEALPETVFSFYKLIKARESKIQELSEKRSNCHFLIRESKEILEGISIGSNSEELYYQRKAQLTDLKIQASKLQTKFGEVSATLELELFDIGNKNFKTYYKKSLHDVARKMDKVYGTKPLNQFKGKHKRDVTDSSHMLEVRRIQNYQAALRLLDESREQVERLEADIKTHVSESLQNLRNKISCEESKISKIKKQYTAVVDAEKQLHKHIKAAIMYKELEIKQKTQSLYLERKLTHVEEELETVEKEIHENTSLHNQKLNETFIDDGNDTLSNNESMSQHDAELEIEQEEVAMKQKESQLIDAISKLETEISPNLRKMNAERDSLEVELVSIKAKVETQYLRYNEVREMIDGLKEAIEGTQQAELPPSEIGSFDGPSVRDKVDSEIELMRENKKSEAFRYSKHVDISTVLSSSQIPNKPQETIVVEESQILPPAKASQLA</sequence>
<evidence type="ECO:0000256" key="1">
    <source>
        <dbReference type="SAM" id="Coils"/>
    </source>
</evidence>
<accession>A0AAD1XP82</accession>
<keyword evidence="1" id="KW-0175">Coiled coil</keyword>
<evidence type="ECO:0000256" key="2">
    <source>
        <dbReference type="SAM" id="MobiDB-lite"/>
    </source>
</evidence>
<evidence type="ECO:0000313" key="4">
    <source>
        <dbReference type="Proteomes" id="UP001295684"/>
    </source>
</evidence>
<name>A0AAD1XP82_EUPCR</name>
<feature type="coiled-coil region" evidence="1">
    <location>
        <begin position="811"/>
        <end position="863"/>
    </location>
</feature>
<feature type="region of interest" description="Disordered" evidence="2">
    <location>
        <begin position="46"/>
        <end position="66"/>
    </location>
</feature>
<dbReference type="EMBL" id="CAMPGE010017764">
    <property type="protein sequence ID" value="CAI2376224.1"/>
    <property type="molecule type" value="Genomic_DNA"/>
</dbReference>
<feature type="coiled-coil region" evidence="1">
    <location>
        <begin position="895"/>
        <end position="1031"/>
    </location>
</feature>
<evidence type="ECO:0000313" key="3">
    <source>
        <dbReference type="EMBL" id="CAI2376224.1"/>
    </source>
</evidence>